<organism evidence="2">
    <name type="scientific">Sedimenticola thiotaurini</name>
    <dbReference type="NCBI Taxonomy" id="1543721"/>
    <lineage>
        <taxon>Bacteria</taxon>
        <taxon>Pseudomonadati</taxon>
        <taxon>Pseudomonadota</taxon>
        <taxon>Gammaproteobacteria</taxon>
        <taxon>Chromatiales</taxon>
        <taxon>Sedimenticolaceae</taxon>
        <taxon>Sedimenticola</taxon>
    </lineage>
</organism>
<dbReference type="Gene3D" id="3.40.50.300">
    <property type="entry name" value="P-loop containing nucleotide triphosphate hydrolases"/>
    <property type="match status" value="1"/>
</dbReference>
<dbReference type="SUPFAM" id="SSF52540">
    <property type="entry name" value="P-loop containing nucleoside triphosphate hydrolases"/>
    <property type="match status" value="1"/>
</dbReference>
<dbReference type="InterPro" id="IPR027417">
    <property type="entry name" value="P-loop_NTPase"/>
</dbReference>
<protein>
    <submittedName>
        <fullName evidence="2">ParA family protein</fullName>
    </submittedName>
</protein>
<dbReference type="InterPro" id="IPR025669">
    <property type="entry name" value="AAA_dom"/>
</dbReference>
<dbReference type="PANTHER" id="PTHR13696:SF52">
    <property type="entry name" value="PARA FAMILY PROTEIN CT_582"/>
    <property type="match status" value="1"/>
</dbReference>
<sequence>MRIFGVYNIKGGVGKTATAVNLAHLSALEGHRTLVWDLDPQAAATYYFRIKPRIKGGGRKMIRGRKELDRLIKGTDFDNLDLLPADFSYRNMDLMLGEAKKPVKQLLRLLRPLAEEFDHVFLDCPPSISLVSENIFRAADALLIPSIPTTLSMRTYQQLLDFLEGHKLESVRLMPFFSMVDRRKRMHLEIMERMPALYPEALETAIPYASDVERMGLHRAPLASYAPRSPAALAYQGLWDEVKERLAR</sequence>
<name>A0A831RJC0_9GAMM</name>
<feature type="domain" description="AAA" evidence="1">
    <location>
        <begin position="1"/>
        <end position="164"/>
    </location>
</feature>
<dbReference type="Pfam" id="PF13614">
    <property type="entry name" value="AAA_31"/>
    <property type="match status" value="1"/>
</dbReference>
<dbReference type="Proteomes" id="UP000886251">
    <property type="component" value="Unassembled WGS sequence"/>
</dbReference>
<proteinExistence type="predicted"/>
<dbReference type="CDD" id="cd02042">
    <property type="entry name" value="ParAB_family"/>
    <property type="match status" value="1"/>
</dbReference>
<gene>
    <name evidence="2" type="ORF">ENI96_03275</name>
</gene>
<reference evidence="2" key="1">
    <citation type="journal article" date="2020" name="mSystems">
        <title>Genome- and Community-Level Interaction Insights into Carbon Utilization and Element Cycling Functions of Hydrothermarchaeota in Hydrothermal Sediment.</title>
        <authorList>
            <person name="Zhou Z."/>
            <person name="Liu Y."/>
            <person name="Xu W."/>
            <person name="Pan J."/>
            <person name="Luo Z.H."/>
            <person name="Li M."/>
        </authorList>
    </citation>
    <scope>NUCLEOTIDE SEQUENCE [LARGE SCALE GENOMIC DNA]</scope>
    <source>
        <strain evidence="2">HyVt-443</strain>
    </source>
</reference>
<comment type="caution">
    <text evidence="2">The sequence shown here is derived from an EMBL/GenBank/DDBJ whole genome shotgun (WGS) entry which is preliminary data.</text>
</comment>
<accession>A0A831RJC0</accession>
<dbReference type="PANTHER" id="PTHR13696">
    <property type="entry name" value="P-LOOP CONTAINING NUCLEOSIDE TRIPHOSPHATE HYDROLASE"/>
    <property type="match status" value="1"/>
</dbReference>
<dbReference type="AlphaFoldDB" id="A0A831RJC0"/>
<dbReference type="InterPro" id="IPR050678">
    <property type="entry name" value="DNA_Partitioning_ATPase"/>
</dbReference>
<dbReference type="EMBL" id="DRKP01000044">
    <property type="protein sequence ID" value="HEB95440.1"/>
    <property type="molecule type" value="Genomic_DNA"/>
</dbReference>
<evidence type="ECO:0000259" key="1">
    <source>
        <dbReference type="Pfam" id="PF13614"/>
    </source>
</evidence>
<evidence type="ECO:0000313" key="2">
    <source>
        <dbReference type="EMBL" id="HEB95440.1"/>
    </source>
</evidence>